<dbReference type="AlphaFoldDB" id="A0A5B7HI38"/>
<gene>
    <name evidence="2" type="ORF">E2C01_065154</name>
</gene>
<evidence type="ECO:0000313" key="3">
    <source>
        <dbReference type="Proteomes" id="UP000324222"/>
    </source>
</evidence>
<comment type="caution">
    <text evidence="2">The sequence shown here is derived from an EMBL/GenBank/DDBJ whole genome shotgun (WGS) entry which is preliminary data.</text>
</comment>
<dbReference type="EMBL" id="VSRR010031908">
    <property type="protein sequence ID" value="MPC70892.1"/>
    <property type="molecule type" value="Genomic_DNA"/>
</dbReference>
<organism evidence="2 3">
    <name type="scientific">Portunus trituberculatus</name>
    <name type="common">Swimming crab</name>
    <name type="synonym">Neptunus trituberculatus</name>
    <dbReference type="NCBI Taxonomy" id="210409"/>
    <lineage>
        <taxon>Eukaryota</taxon>
        <taxon>Metazoa</taxon>
        <taxon>Ecdysozoa</taxon>
        <taxon>Arthropoda</taxon>
        <taxon>Crustacea</taxon>
        <taxon>Multicrustacea</taxon>
        <taxon>Malacostraca</taxon>
        <taxon>Eumalacostraca</taxon>
        <taxon>Eucarida</taxon>
        <taxon>Decapoda</taxon>
        <taxon>Pleocyemata</taxon>
        <taxon>Brachyura</taxon>
        <taxon>Eubrachyura</taxon>
        <taxon>Portunoidea</taxon>
        <taxon>Portunidae</taxon>
        <taxon>Portuninae</taxon>
        <taxon>Portunus</taxon>
    </lineage>
</organism>
<sequence length="62" mass="7538">MLDNYLRDVLSSDYKPYRDDYRWEPVCNRQGKFDAKQCMGPRDKRRNNTHMHVRTNPPIHTT</sequence>
<reference evidence="2 3" key="1">
    <citation type="submission" date="2019-05" db="EMBL/GenBank/DDBJ databases">
        <title>Another draft genome of Portunus trituberculatus and its Hox gene families provides insights of decapod evolution.</title>
        <authorList>
            <person name="Jeong J.-H."/>
            <person name="Song I."/>
            <person name="Kim S."/>
            <person name="Choi T."/>
            <person name="Kim D."/>
            <person name="Ryu S."/>
            <person name="Kim W."/>
        </authorList>
    </citation>
    <scope>NUCLEOTIDE SEQUENCE [LARGE SCALE GENOMIC DNA]</scope>
    <source>
        <tissue evidence="2">Muscle</tissue>
    </source>
</reference>
<accession>A0A5B7HI38</accession>
<feature type="compositionally biased region" description="Basic residues" evidence="1">
    <location>
        <begin position="43"/>
        <end position="53"/>
    </location>
</feature>
<keyword evidence="3" id="KW-1185">Reference proteome</keyword>
<dbReference type="SUPFAM" id="SSF57610">
    <property type="entry name" value="Thyroglobulin type-1 domain"/>
    <property type="match status" value="1"/>
</dbReference>
<name>A0A5B7HI38_PORTR</name>
<dbReference type="InterPro" id="IPR036857">
    <property type="entry name" value="Thyroglobulin_1_sf"/>
</dbReference>
<dbReference type="OrthoDB" id="6409105at2759"/>
<proteinExistence type="predicted"/>
<feature type="region of interest" description="Disordered" evidence="1">
    <location>
        <begin position="37"/>
        <end position="62"/>
    </location>
</feature>
<dbReference type="Proteomes" id="UP000324222">
    <property type="component" value="Unassembled WGS sequence"/>
</dbReference>
<protein>
    <submittedName>
        <fullName evidence="2">Uncharacterized protein</fullName>
    </submittedName>
</protein>
<evidence type="ECO:0000313" key="2">
    <source>
        <dbReference type="EMBL" id="MPC70892.1"/>
    </source>
</evidence>
<evidence type="ECO:0000256" key="1">
    <source>
        <dbReference type="SAM" id="MobiDB-lite"/>
    </source>
</evidence>